<feature type="region of interest" description="Disordered" evidence="1">
    <location>
        <begin position="772"/>
        <end position="824"/>
    </location>
</feature>
<feature type="region of interest" description="Disordered" evidence="1">
    <location>
        <begin position="63"/>
        <end position="104"/>
    </location>
</feature>
<feature type="region of interest" description="Disordered" evidence="1">
    <location>
        <begin position="716"/>
        <end position="743"/>
    </location>
</feature>
<evidence type="ECO:0000313" key="4">
    <source>
        <dbReference type="Proteomes" id="UP001342314"/>
    </source>
</evidence>
<evidence type="ECO:0000313" key="3">
    <source>
        <dbReference type="EMBL" id="GJN91942.1"/>
    </source>
</evidence>
<proteinExistence type="predicted"/>
<dbReference type="SMART" id="SM00128">
    <property type="entry name" value="IPPc"/>
    <property type="match status" value="1"/>
</dbReference>
<dbReference type="PANTHER" id="PTHR11200">
    <property type="entry name" value="INOSITOL 5-PHOSPHATASE"/>
    <property type="match status" value="1"/>
</dbReference>
<feature type="region of interest" description="Disordered" evidence="1">
    <location>
        <begin position="217"/>
        <end position="248"/>
    </location>
</feature>
<dbReference type="InterPro" id="IPR000300">
    <property type="entry name" value="IPPc"/>
</dbReference>
<dbReference type="PANTHER" id="PTHR11200:SF275">
    <property type="entry name" value="LD06095P"/>
    <property type="match status" value="1"/>
</dbReference>
<reference evidence="3 4" key="1">
    <citation type="submission" date="2021-12" db="EMBL/GenBank/DDBJ databases">
        <title>High titer production of polyol ester of fatty acids by Rhodotorula paludigena BS15 towards product separation-free biomass refinery.</title>
        <authorList>
            <person name="Mano J."/>
            <person name="Ono H."/>
            <person name="Tanaka T."/>
            <person name="Naito K."/>
            <person name="Sushida H."/>
            <person name="Ike M."/>
            <person name="Tokuyasu K."/>
            <person name="Kitaoka M."/>
        </authorList>
    </citation>
    <scope>NUCLEOTIDE SEQUENCE [LARGE SCALE GENOMIC DNA]</scope>
    <source>
        <strain evidence="3 4">BS15</strain>
    </source>
</reference>
<feature type="compositionally biased region" description="Pro residues" evidence="1">
    <location>
        <begin position="9"/>
        <end position="18"/>
    </location>
</feature>
<evidence type="ECO:0000256" key="1">
    <source>
        <dbReference type="SAM" id="MobiDB-lite"/>
    </source>
</evidence>
<dbReference type="Proteomes" id="UP001342314">
    <property type="component" value="Unassembled WGS sequence"/>
</dbReference>
<dbReference type="GO" id="GO:0046856">
    <property type="term" value="P:phosphatidylinositol dephosphorylation"/>
    <property type="evidence" value="ECO:0007669"/>
    <property type="project" value="InterPro"/>
</dbReference>
<feature type="compositionally biased region" description="Acidic residues" evidence="1">
    <location>
        <begin position="781"/>
        <end position="791"/>
    </location>
</feature>
<dbReference type="GO" id="GO:0004439">
    <property type="term" value="F:phosphatidylinositol-4,5-bisphosphate 5-phosphatase activity"/>
    <property type="evidence" value="ECO:0007669"/>
    <property type="project" value="TreeGrafter"/>
</dbReference>
<dbReference type="EMBL" id="BQKY01000010">
    <property type="protein sequence ID" value="GJN91942.1"/>
    <property type="molecule type" value="Genomic_DNA"/>
</dbReference>
<name>A0AAV5GSD4_9BASI</name>
<organism evidence="3 4">
    <name type="scientific">Rhodotorula paludigena</name>
    <dbReference type="NCBI Taxonomy" id="86838"/>
    <lineage>
        <taxon>Eukaryota</taxon>
        <taxon>Fungi</taxon>
        <taxon>Dikarya</taxon>
        <taxon>Basidiomycota</taxon>
        <taxon>Pucciniomycotina</taxon>
        <taxon>Microbotryomycetes</taxon>
        <taxon>Sporidiobolales</taxon>
        <taxon>Sporidiobolaceae</taxon>
        <taxon>Rhodotorula</taxon>
    </lineage>
</organism>
<feature type="compositionally biased region" description="Basic residues" evidence="1">
    <location>
        <begin position="121"/>
        <end position="133"/>
    </location>
</feature>
<accession>A0AAV5GSD4</accession>
<gene>
    <name evidence="3" type="ORF">Rhopal_004967-T1</name>
</gene>
<keyword evidence="4" id="KW-1185">Reference proteome</keyword>
<dbReference type="Gene3D" id="3.60.10.10">
    <property type="entry name" value="Endonuclease/exonuclease/phosphatase"/>
    <property type="match status" value="1"/>
</dbReference>
<protein>
    <recommendedName>
        <fullName evidence="2">Inositol polyphosphate-related phosphatase domain-containing protein</fullName>
    </recommendedName>
</protein>
<evidence type="ECO:0000259" key="2">
    <source>
        <dbReference type="SMART" id="SM00128"/>
    </source>
</evidence>
<feature type="compositionally biased region" description="Low complexity" evidence="1">
    <location>
        <begin position="84"/>
        <end position="95"/>
    </location>
</feature>
<comment type="caution">
    <text evidence="3">The sequence shown here is derived from an EMBL/GenBank/DDBJ whole genome shotgun (WGS) entry which is preliminary data.</text>
</comment>
<sequence>MAAITTAHGPPPAGPVAPAPAQGADSAGLATLCREGAAVASSSQHPRLPPPIVTDFAYPVEQARVESRADKDAPVCKQDLQPTSPSSPARAPASPQKHAYHYKHPEPAPKRLLKRLGSLIHPHHRDSRKRSSSKSHTSSARSSRPASIVHSTPATGTGTPLVSEPESLLPPRPATASAPPDAIRPCIKVRIVTFNMHDSLPACEGDLSDFLGDINEFPEQHLRRPPKKRGSSHSSMGGRSRASSSKGSILTVPVANDVLPAFPLTEGHPYHVLVVCGQECPTASGMFAGKRRAPDGKGWTSILEDYLCGGCSHDSDSESGMSSGDDDAEREHEASDPASAAAASSAASTDDLASSAHVLTDTASIASHATANGSRGASLSASPHRRARAPYVLVEKERLMGIYCAVFVARCCEDLVEGVSKGRVTAGLMGGRVGNKGGVGISLHFASTRLLFISAHLAAHASGLEFRKANTTKILDELVVDDFWESSGKMGPKPKQLIDRFDSVFFAGDLNFRLNISRLHADWLVRGKDYVTALRFDQLRDVLAESSGVFRGFREGAIDFPPTYKYDIVHPKIHKRRSTLLRGPGSKLTKRNSRADLKSPSLSVTADFDAASNSGSLTDPEVMPASATTTPIPCADDDALSVISSVGTISTLDTTADDDAAGAEFGILGRSELNKADLKSLGLPKPPSKGAETSMDAVRFLTLVKSNSNAAAMEYAKQQKDAKEGTSAGRAGRDRASSTARPRLNGLFAPRPILQASQSAMVVPTTTITAPEANASGNETVPDELGAEDTAQEPVFDSSKKQRVQSWTGMRCSRRRAPSLDSGTDAFNLVFPSSRYR</sequence>
<feature type="compositionally biased region" description="Polar residues" evidence="1">
    <location>
        <begin position="149"/>
        <end position="158"/>
    </location>
</feature>
<feature type="region of interest" description="Disordered" evidence="1">
    <location>
        <begin position="580"/>
        <end position="600"/>
    </location>
</feature>
<feature type="region of interest" description="Disordered" evidence="1">
    <location>
        <begin position="1"/>
        <end position="28"/>
    </location>
</feature>
<feature type="compositionally biased region" description="Low complexity" evidence="1">
    <location>
        <begin position="336"/>
        <end position="346"/>
    </location>
</feature>
<feature type="compositionally biased region" description="Basic and acidic residues" evidence="1">
    <location>
        <begin position="63"/>
        <end position="74"/>
    </location>
</feature>
<feature type="region of interest" description="Disordered" evidence="1">
    <location>
        <begin position="314"/>
        <end position="346"/>
    </location>
</feature>
<dbReference type="Pfam" id="PF22669">
    <property type="entry name" value="Exo_endo_phos2"/>
    <property type="match status" value="1"/>
</dbReference>
<dbReference type="InterPro" id="IPR036691">
    <property type="entry name" value="Endo/exonu/phosph_ase_sf"/>
</dbReference>
<dbReference type="SUPFAM" id="SSF56219">
    <property type="entry name" value="DNase I-like"/>
    <property type="match status" value="1"/>
</dbReference>
<feature type="compositionally biased region" description="Low complexity" evidence="1">
    <location>
        <begin position="134"/>
        <end position="147"/>
    </location>
</feature>
<feature type="region of interest" description="Disordered" evidence="1">
    <location>
        <begin position="121"/>
        <end position="180"/>
    </location>
</feature>
<feature type="domain" description="Inositol polyphosphate-related phosphatase" evidence="2">
    <location>
        <begin position="297"/>
        <end position="616"/>
    </location>
</feature>
<feature type="compositionally biased region" description="Low complexity" evidence="1">
    <location>
        <begin position="232"/>
        <end position="248"/>
    </location>
</feature>
<dbReference type="InterPro" id="IPR046985">
    <property type="entry name" value="IP5"/>
</dbReference>
<dbReference type="AlphaFoldDB" id="A0AAV5GSD4"/>